<protein>
    <submittedName>
        <fullName evidence="3">Uncharacterized protein</fullName>
    </submittedName>
</protein>
<evidence type="ECO:0000313" key="2">
    <source>
        <dbReference type="EMBL" id="CAF4165804.1"/>
    </source>
</evidence>
<feature type="compositionally biased region" description="Polar residues" evidence="1">
    <location>
        <begin position="12"/>
        <end position="24"/>
    </location>
</feature>
<dbReference type="Proteomes" id="UP000681720">
    <property type="component" value="Unassembled WGS sequence"/>
</dbReference>
<accession>A0A8S3GTT2</accession>
<proteinExistence type="predicted"/>
<dbReference type="EMBL" id="CAJOBJ010012560">
    <property type="protein sequence ID" value="CAF4165804.1"/>
    <property type="molecule type" value="Genomic_DNA"/>
</dbReference>
<dbReference type="EMBL" id="CAJOBH010279466">
    <property type="protein sequence ID" value="CAF5169968.1"/>
    <property type="molecule type" value="Genomic_DNA"/>
</dbReference>
<dbReference type="AlphaFoldDB" id="A0A8S3GTT2"/>
<feature type="region of interest" description="Disordered" evidence="1">
    <location>
        <begin position="1"/>
        <end position="41"/>
    </location>
</feature>
<feature type="non-terminal residue" evidence="3">
    <location>
        <position position="1"/>
    </location>
</feature>
<gene>
    <name evidence="3" type="ORF">BYL167_LOCUS77032</name>
    <name evidence="2" type="ORF">GIL414_LOCUS20145</name>
</gene>
<comment type="caution">
    <text evidence="3">The sequence shown here is derived from an EMBL/GenBank/DDBJ whole genome shotgun (WGS) entry which is preliminary data.</text>
</comment>
<name>A0A8S3GTT2_9BILA</name>
<evidence type="ECO:0000313" key="3">
    <source>
        <dbReference type="EMBL" id="CAF5169968.1"/>
    </source>
</evidence>
<sequence length="41" mass="4527">ELVFRHRRISGSCPNNGTNGSQPTLCARKMTGKAPEKVHFT</sequence>
<evidence type="ECO:0000256" key="1">
    <source>
        <dbReference type="SAM" id="MobiDB-lite"/>
    </source>
</evidence>
<evidence type="ECO:0000313" key="4">
    <source>
        <dbReference type="Proteomes" id="UP000681967"/>
    </source>
</evidence>
<organism evidence="3 4">
    <name type="scientific">Rotaria magnacalcarata</name>
    <dbReference type="NCBI Taxonomy" id="392030"/>
    <lineage>
        <taxon>Eukaryota</taxon>
        <taxon>Metazoa</taxon>
        <taxon>Spiralia</taxon>
        <taxon>Gnathifera</taxon>
        <taxon>Rotifera</taxon>
        <taxon>Eurotatoria</taxon>
        <taxon>Bdelloidea</taxon>
        <taxon>Philodinida</taxon>
        <taxon>Philodinidae</taxon>
        <taxon>Rotaria</taxon>
    </lineage>
</organism>
<dbReference type="Proteomes" id="UP000681967">
    <property type="component" value="Unassembled WGS sequence"/>
</dbReference>
<reference evidence="3" key="1">
    <citation type="submission" date="2021-02" db="EMBL/GenBank/DDBJ databases">
        <authorList>
            <person name="Nowell W R."/>
        </authorList>
    </citation>
    <scope>NUCLEOTIDE SEQUENCE</scope>
</reference>